<dbReference type="AlphaFoldDB" id="A0A6N9TET1"/>
<evidence type="ECO:0000313" key="2">
    <source>
        <dbReference type="Proteomes" id="UP000471381"/>
    </source>
</evidence>
<reference evidence="1 2" key="1">
    <citation type="submission" date="2020-01" db="EMBL/GenBank/DDBJ databases">
        <title>Genomes of bacteria type strains.</title>
        <authorList>
            <person name="Chen J."/>
            <person name="Zhu S."/>
            <person name="Yang J."/>
        </authorList>
    </citation>
    <scope>NUCLEOTIDE SEQUENCE [LARGE SCALE GENOMIC DNA]</scope>
    <source>
        <strain evidence="1 2">LMG 24078</strain>
    </source>
</reference>
<dbReference type="InterPro" id="IPR009045">
    <property type="entry name" value="Zn_M74/Hedgehog-like"/>
</dbReference>
<dbReference type="RefSeq" id="WP_163106522.1">
    <property type="nucleotide sequence ID" value="NZ_JAAAWO010000006.1"/>
</dbReference>
<comment type="caution">
    <text evidence="1">The sequence shown here is derived from an EMBL/GenBank/DDBJ whole genome shotgun (WGS) entry which is preliminary data.</text>
</comment>
<evidence type="ECO:0008006" key="3">
    <source>
        <dbReference type="Google" id="ProtNLM"/>
    </source>
</evidence>
<keyword evidence="2" id="KW-1185">Reference proteome</keyword>
<evidence type="ECO:0000313" key="1">
    <source>
        <dbReference type="EMBL" id="NDW15803.1"/>
    </source>
</evidence>
<proteinExistence type="predicted"/>
<dbReference type="Proteomes" id="UP000471381">
    <property type="component" value="Unassembled WGS sequence"/>
</dbReference>
<name>A0A6N9TET1_9ALTE</name>
<gene>
    <name evidence="1" type="ORF">GTQ48_09770</name>
</gene>
<protein>
    <recommendedName>
        <fullName evidence="3">Peptidase M15A C-terminal domain-containing protein</fullName>
    </recommendedName>
</protein>
<dbReference type="EMBL" id="JAAAWO010000006">
    <property type="protein sequence ID" value="NDW15803.1"/>
    <property type="molecule type" value="Genomic_DNA"/>
</dbReference>
<organism evidence="1 2">
    <name type="scientific">Alteromonas genovensis</name>
    <dbReference type="NCBI Taxonomy" id="471225"/>
    <lineage>
        <taxon>Bacteria</taxon>
        <taxon>Pseudomonadati</taxon>
        <taxon>Pseudomonadota</taxon>
        <taxon>Gammaproteobacteria</taxon>
        <taxon>Alteromonadales</taxon>
        <taxon>Alteromonadaceae</taxon>
        <taxon>Alteromonas/Salinimonas group</taxon>
        <taxon>Alteromonas</taxon>
    </lineage>
</organism>
<accession>A0A6N9TET1</accession>
<dbReference type="SUPFAM" id="SSF55166">
    <property type="entry name" value="Hedgehog/DD-peptidase"/>
    <property type="match status" value="1"/>
</dbReference>
<sequence length="218" mass="24490">MKLPNRKSREIFKILEKNSEQHREEVPGLASYTLTKERSSLFNSISYEMLSWHISRHSFSKPNIPAAQDSVTAIEHLIIEILIPVTRALGTPIITYGFTSFALKSFIQKNSPSGTAPSLDQHSAYEVNSKGNQICSRGGAACDFYIEGVAASDIVRYIVNNLSYDRIYFYGNDRPIHVSFHLESLQHHLQVMGISDSGRRYPASKAFGEDAKHLAEKL</sequence>